<organism evidence="2 3">
    <name type="scientific">Stakelama flava</name>
    <dbReference type="NCBI Taxonomy" id="2860338"/>
    <lineage>
        <taxon>Bacteria</taxon>
        <taxon>Pseudomonadati</taxon>
        <taxon>Pseudomonadota</taxon>
        <taxon>Alphaproteobacteria</taxon>
        <taxon>Sphingomonadales</taxon>
        <taxon>Sphingomonadaceae</taxon>
        <taxon>Stakelama</taxon>
    </lineage>
</organism>
<dbReference type="RefSeq" id="WP_219238587.1">
    <property type="nucleotide sequence ID" value="NZ_JAHWZX010000010.1"/>
</dbReference>
<dbReference type="EMBL" id="JAHWZX010000010">
    <property type="protein sequence ID" value="MBW4331458.1"/>
    <property type="molecule type" value="Genomic_DNA"/>
</dbReference>
<proteinExistence type="predicted"/>
<keyword evidence="3" id="KW-1185">Reference proteome</keyword>
<protein>
    <submittedName>
        <fullName evidence="2">Uncharacterized protein</fullName>
    </submittedName>
</protein>
<keyword evidence="1" id="KW-1133">Transmembrane helix</keyword>
<accession>A0ABS6XML5</accession>
<sequence length="189" mass="19964">MNAIALHARPDARWKYIALALALAVLAAEAALPALPAPGLWAVKRYAAPDMSLLLPFSVLLAIGAVAALVLEMAGRNAARHDPLRSGALVALALALTLPAAHFVLAAAALPLSIARVTRSRDLLTPLLIAAALVAVLAGGPHWGAPALAWATLRLIRSGPREAANDNRHGMLLNPIDWLRLGRIHLRYR</sequence>
<feature type="transmembrane region" description="Helical" evidence="1">
    <location>
        <begin position="127"/>
        <end position="151"/>
    </location>
</feature>
<feature type="transmembrane region" description="Helical" evidence="1">
    <location>
        <begin position="87"/>
        <end position="115"/>
    </location>
</feature>
<name>A0ABS6XML5_9SPHN</name>
<keyword evidence="1" id="KW-0812">Transmembrane</keyword>
<evidence type="ECO:0000313" key="2">
    <source>
        <dbReference type="EMBL" id="MBW4331458.1"/>
    </source>
</evidence>
<comment type="caution">
    <text evidence="2">The sequence shown here is derived from an EMBL/GenBank/DDBJ whole genome shotgun (WGS) entry which is preliminary data.</text>
</comment>
<evidence type="ECO:0000313" key="3">
    <source>
        <dbReference type="Proteomes" id="UP001197214"/>
    </source>
</evidence>
<dbReference type="Proteomes" id="UP001197214">
    <property type="component" value="Unassembled WGS sequence"/>
</dbReference>
<gene>
    <name evidence="2" type="ORF">KY084_11330</name>
</gene>
<feature type="transmembrane region" description="Helical" evidence="1">
    <location>
        <begin position="52"/>
        <end position="75"/>
    </location>
</feature>
<keyword evidence="1" id="KW-0472">Membrane</keyword>
<evidence type="ECO:0000256" key="1">
    <source>
        <dbReference type="SAM" id="Phobius"/>
    </source>
</evidence>
<reference evidence="2 3" key="1">
    <citation type="submission" date="2021-07" db="EMBL/GenBank/DDBJ databases">
        <title>Stakelama flava sp. nov., a novel endophytic bacterium isolated from branch of Kandelia candel.</title>
        <authorList>
            <person name="Tuo L."/>
        </authorList>
    </citation>
    <scope>NUCLEOTIDE SEQUENCE [LARGE SCALE GENOMIC DNA]</scope>
    <source>
        <strain evidence="2 3">CBK3Z-3</strain>
    </source>
</reference>